<evidence type="ECO:0000256" key="1">
    <source>
        <dbReference type="SAM" id="MobiDB-lite"/>
    </source>
</evidence>
<feature type="region of interest" description="Disordered" evidence="1">
    <location>
        <begin position="1"/>
        <end position="31"/>
    </location>
</feature>
<protein>
    <submittedName>
        <fullName evidence="2">Uncharacterized protein</fullName>
    </submittedName>
</protein>
<dbReference type="AlphaFoldDB" id="A0A9Q3QAV0"/>
<reference evidence="2" key="1">
    <citation type="submission" date="2021-03" db="EMBL/GenBank/DDBJ databases">
        <title>Draft genome sequence of rust myrtle Austropuccinia psidii MF-1, a brazilian biotype.</title>
        <authorList>
            <person name="Quecine M.C."/>
            <person name="Pachon D.M.R."/>
            <person name="Bonatelli M.L."/>
            <person name="Correr F.H."/>
            <person name="Franceschini L.M."/>
            <person name="Leite T.F."/>
            <person name="Margarido G.R.A."/>
            <person name="Almeida C.A."/>
            <person name="Ferrarezi J.A."/>
            <person name="Labate C.A."/>
        </authorList>
    </citation>
    <scope>NUCLEOTIDE SEQUENCE</scope>
    <source>
        <strain evidence="2">MF-1</strain>
    </source>
</reference>
<gene>
    <name evidence="2" type="ORF">O181_130300</name>
</gene>
<feature type="compositionally biased region" description="Polar residues" evidence="1">
    <location>
        <begin position="66"/>
        <end position="76"/>
    </location>
</feature>
<accession>A0A9Q3QAV0</accession>
<proteinExistence type="predicted"/>
<feature type="compositionally biased region" description="Basic and acidic residues" evidence="1">
    <location>
        <begin position="15"/>
        <end position="24"/>
    </location>
</feature>
<name>A0A9Q3QAV0_9BASI</name>
<dbReference type="EMBL" id="AVOT02139149">
    <property type="protein sequence ID" value="MBW0590585.1"/>
    <property type="molecule type" value="Genomic_DNA"/>
</dbReference>
<comment type="caution">
    <text evidence="2">The sequence shown here is derived from an EMBL/GenBank/DDBJ whole genome shotgun (WGS) entry which is preliminary data.</text>
</comment>
<sequence length="96" mass="10427">MSPAHLRSLGIPRNQPEDRQELSRNRRPGSGHCIVGKDIEGSHTHTVTHLPIQQGPQIKGIEVYGSVSSASPTPQRLSPIENGKQEVQPSFTLGIT</sequence>
<evidence type="ECO:0000313" key="2">
    <source>
        <dbReference type="EMBL" id="MBW0590585.1"/>
    </source>
</evidence>
<organism evidence="2 3">
    <name type="scientific">Austropuccinia psidii MF-1</name>
    <dbReference type="NCBI Taxonomy" id="1389203"/>
    <lineage>
        <taxon>Eukaryota</taxon>
        <taxon>Fungi</taxon>
        <taxon>Dikarya</taxon>
        <taxon>Basidiomycota</taxon>
        <taxon>Pucciniomycotina</taxon>
        <taxon>Pucciniomycetes</taxon>
        <taxon>Pucciniales</taxon>
        <taxon>Sphaerophragmiaceae</taxon>
        <taxon>Austropuccinia</taxon>
    </lineage>
</organism>
<keyword evidence="3" id="KW-1185">Reference proteome</keyword>
<evidence type="ECO:0000313" key="3">
    <source>
        <dbReference type="Proteomes" id="UP000765509"/>
    </source>
</evidence>
<feature type="compositionally biased region" description="Polar residues" evidence="1">
    <location>
        <begin position="85"/>
        <end position="96"/>
    </location>
</feature>
<dbReference type="Proteomes" id="UP000765509">
    <property type="component" value="Unassembled WGS sequence"/>
</dbReference>
<feature type="region of interest" description="Disordered" evidence="1">
    <location>
        <begin position="66"/>
        <end position="96"/>
    </location>
</feature>